<keyword evidence="8" id="KW-0004">4Fe-4S</keyword>
<dbReference type="SUPFAM" id="SSF55124">
    <property type="entry name" value="Nitrite/Sulfite reductase N-terminal domain-like"/>
    <property type="match status" value="1"/>
</dbReference>
<comment type="cofactor">
    <cofactor evidence="1">
        <name>siroheme</name>
        <dbReference type="ChEBI" id="CHEBI:60052"/>
    </cofactor>
</comment>
<dbReference type="Gene3D" id="3.30.413.10">
    <property type="entry name" value="Sulfite Reductase Hemoprotein, domain 1"/>
    <property type="match status" value="1"/>
</dbReference>
<proteinExistence type="inferred from homology"/>
<evidence type="ECO:0000256" key="13">
    <source>
        <dbReference type="ARBA" id="ARBA00022784"/>
    </source>
</evidence>
<dbReference type="Proteomes" id="UP000179621">
    <property type="component" value="Unassembled WGS sequence"/>
</dbReference>
<dbReference type="Pfam" id="PF03460">
    <property type="entry name" value="NIR_SIR_ferr"/>
    <property type="match status" value="1"/>
</dbReference>
<dbReference type="InterPro" id="IPR045854">
    <property type="entry name" value="NO2/SO3_Rdtase_4Fe4S_sf"/>
</dbReference>
<evidence type="ECO:0000259" key="23">
    <source>
        <dbReference type="Pfam" id="PF03460"/>
    </source>
</evidence>
<dbReference type="PRINTS" id="PR00368">
    <property type="entry name" value="FADPNR"/>
</dbReference>
<dbReference type="Pfam" id="PF07992">
    <property type="entry name" value="Pyr_redox_2"/>
    <property type="match status" value="1"/>
</dbReference>
<comment type="function">
    <text evidence="4">Catalyzes the reduction of sulfite to sulfide, a step in the biosynthesis of sulfur-containing amino acids and cofactors.</text>
</comment>
<dbReference type="NCBIfam" id="TIGR02374">
    <property type="entry name" value="nitri_red_nirB"/>
    <property type="match status" value="1"/>
</dbReference>
<dbReference type="Pfam" id="PF04324">
    <property type="entry name" value="Fer2_BFD"/>
    <property type="match status" value="1"/>
</dbReference>
<evidence type="ECO:0000313" key="28">
    <source>
        <dbReference type="Proteomes" id="UP000179621"/>
    </source>
</evidence>
<keyword evidence="14 21" id="KW-0274">FAD</keyword>
<dbReference type="InterPro" id="IPR005117">
    <property type="entry name" value="NiRdtase/SiRdtase_haem-b_fer"/>
</dbReference>
<evidence type="ECO:0000256" key="18">
    <source>
        <dbReference type="ARBA" id="ARBA00023063"/>
    </source>
</evidence>
<comment type="catalytic activity">
    <reaction evidence="20">
        <text>hydrogen sulfide + 6 oxidized [2Fe-2S]-[ferredoxin] + 3 H2O = sulfite + 6 reduced [2Fe-2S]-[ferredoxin] + 7 H(+)</text>
        <dbReference type="Rhea" id="RHEA:23132"/>
        <dbReference type="Rhea" id="RHEA-COMP:10000"/>
        <dbReference type="Rhea" id="RHEA-COMP:10001"/>
        <dbReference type="ChEBI" id="CHEBI:15377"/>
        <dbReference type="ChEBI" id="CHEBI:15378"/>
        <dbReference type="ChEBI" id="CHEBI:17359"/>
        <dbReference type="ChEBI" id="CHEBI:29919"/>
        <dbReference type="ChEBI" id="CHEBI:33737"/>
        <dbReference type="ChEBI" id="CHEBI:33738"/>
        <dbReference type="EC" id="1.8.7.1"/>
    </reaction>
</comment>
<keyword evidence="28" id="KW-1185">Reference proteome</keyword>
<evidence type="ECO:0000256" key="1">
    <source>
        <dbReference type="ARBA" id="ARBA00001929"/>
    </source>
</evidence>
<keyword evidence="10 21" id="KW-0285">Flavoprotein</keyword>
<organism evidence="27 28">
    <name type="scientific">Mycobacteroides saopaulense</name>
    <dbReference type="NCBI Taxonomy" id="1578165"/>
    <lineage>
        <taxon>Bacteria</taxon>
        <taxon>Bacillati</taxon>
        <taxon>Actinomycetota</taxon>
        <taxon>Actinomycetes</taxon>
        <taxon>Mycobacteriales</taxon>
        <taxon>Mycobacteriaceae</taxon>
        <taxon>Mycobacteroides</taxon>
    </lineage>
</organism>
<dbReference type="EC" id="1.8.7.1" evidence="7"/>
<dbReference type="InterPro" id="IPR007419">
    <property type="entry name" value="BFD-like_2Fe2S-bd_dom"/>
</dbReference>
<evidence type="ECO:0000259" key="22">
    <source>
        <dbReference type="Pfam" id="PF01077"/>
    </source>
</evidence>
<evidence type="ECO:0000256" key="11">
    <source>
        <dbReference type="ARBA" id="ARBA00022714"/>
    </source>
</evidence>
<evidence type="ECO:0000256" key="16">
    <source>
        <dbReference type="ARBA" id="ARBA00023004"/>
    </source>
</evidence>
<dbReference type="InterPro" id="IPR012744">
    <property type="entry name" value="Nitri_red_NirB"/>
</dbReference>
<accession>A0ABX3C5R8</accession>
<dbReference type="InterPro" id="IPR017121">
    <property type="entry name" value="Nitrite_Rdtase_lsu"/>
</dbReference>
<comment type="caution">
    <text evidence="27">The sequence shown here is derived from an EMBL/GenBank/DDBJ whole genome shotgun (WGS) entry which is preliminary data.</text>
</comment>
<keyword evidence="17" id="KW-0411">Iron-sulfur</keyword>
<name>A0ABX3C5R8_9MYCO</name>
<dbReference type="PROSITE" id="PS00365">
    <property type="entry name" value="NIR_SIR"/>
    <property type="match status" value="1"/>
</dbReference>
<dbReference type="SUPFAM" id="SSF51905">
    <property type="entry name" value="FAD/NAD(P)-binding domain"/>
    <property type="match status" value="2"/>
</dbReference>
<evidence type="ECO:0000256" key="15">
    <source>
        <dbReference type="ARBA" id="ARBA00023002"/>
    </source>
</evidence>
<comment type="cofactor">
    <cofactor evidence="3 21">
        <name>FAD</name>
        <dbReference type="ChEBI" id="CHEBI:57692"/>
    </cofactor>
</comment>
<evidence type="ECO:0000256" key="8">
    <source>
        <dbReference type="ARBA" id="ARBA00022485"/>
    </source>
</evidence>
<feature type="domain" description="Nitrite/Sulfite reductase ferredoxin-like" evidence="23">
    <location>
        <begin position="549"/>
        <end position="610"/>
    </location>
</feature>
<dbReference type="SUPFAM" id="SSF56014">
    <property type="entry name" value="Nitrite and sulphite reductase 4Fe-4S domain-like"/>
    <property type="match status" value="1"/>
</dbReference>
<dbReference type="Gene3D" id="3.30.390.30">
    <property type="match status" value="1"/>
</dbReference>
<dbReference type="PRINTS" id="PR00397">
    <property type="entry name" value="SIROHAEM"/>
</dbReference>
<dbReference type="NCBIfam" id="NF011565">
    <property type="entry name" value="PRK14989.1"/>
    <property type="match status" value="1"/>
</dbReference>
<dbReference type="EMBL" id="MLIH01000002">
    <property type="protein sequence ID" value="OHU13792.1"/>
    <property type="molecule type" value="Genomic_DNA"/>
</dbReference>
<evidence type="ECO:0000256" key="12">
    <source>
        <dbReference type="ARBA" id="ARBA00022723"/>
    </source>
</evidence>
<keyword evidence="12" id="KW-0479">Metal-binding</keyword>
<comment type="cofactor">
    <cofactor evidence="2">
        <name>[4Fe-4S] cluster</name>
        <dbReference type="ChEBI" id="CHEBI:49883"/>
    </cofactor>
</comment>
<dbReference type="Gene3D" id="1.10.10.1100">
    <property type="entry name" value="BFD-like [2Fe-2S]-binding domain"/>
    <property type="match status" value="1"/>
</dbReference>
<dbReference type="PANTHER" id="PTHR43809:SF1">
    <property type="entry name" value="NITRITE REDUCTASE (NADH) LARGE SUBUNIT"/>
    <property type="match status" value="1"/>
</dbReference>
<evidence type="ECO:0000256" key="5">
    <source>
        <dbReference type="ARBA" id="ARBA00005096"/>
    </source>
</evidence>
<evidence type="ECO:0000256" key="20">
    <source>
        <dbReference type="ARBA" id="ARBA00049518"/>
    </source>
</evidence>
<comment type="pathway">
    <text evidence="5">Nitrogen metabolism; nitrate reduction (assimilation).</text>
</comment>
<dbReference type="InterPro" id="IPR041854">
    <property type="entry name" value="BFD-like_2Fe2S-bd_dom_sf"/>
</dbReference>
<protein>
    <recommendedName>
        <fullName evidence="7">assimilatory sulfite reductase (ferredoxin)</fullName>
        <ecNumber evidence="7">1.8.7.1</ecNumber>
    </recommendedName>
</protein>
<feature type="domain" description="BFD-like [2Fe-2S]-binding" evidence="24">
    <location>
        <begin position="417"/>
        <end position="464"/>
    </location>
</feature>
<evidence type="ECO:0000256" key="3">
    <source>
        <dbReference type="ARBA" id="ARBA00001974"/>
    </source>
</evidence>
<dbReference type="InterPro" id="IPR006067">
    <property type="entry name" value="NO2/SO3_Rdtase_4Fe4S_dom"/>
</dbReference>
<evidence type="ECO:0000313" key="27">
    <source>
        <dbReference type="EMBL" id="OHU13792.1"/>
    </source>
</evidence>
<dbReference type="CDD" id="cd19943">
    <property type="entry name" value="NirB_Fer2_BFD-like_1"/>
    <property type="match status" value="1"/>
</dbReference>
<evidence type="ECO:0000256" key="9">
    <source>
        <dbReference type="ARBA" id="ARBA00022617"/>
    </source>
</evidence>
<dbReference type="InterPro" id="IPR006066">
    <property type="entry name" value="NO2/SO3_Rdtase_FeS/sirohaem_BS"/>
</dbReference>
<evidence type="ECO:0000256" key="2">
    <source>
        <dbReference type="ARBA" id="ARBA00001966"/>
    </source>
</evidence>
<evidence type="ECO:0000259" key="25">
    <source>
        <dbReference type="Pfam" id="PF07992"/>
    </source>
</evidence>
<evidence type="ECO:0000256" key="14">
    <source>
        <dbReference type="ARBA" id="ARBA00022827"/>
    </source>
</evidence>
<feature type="domain" description="NADH-rubredoxin oxidoreductase C-terminal" evidence="26">
    <location>
        <begin position="320"/>
        <end position="384"/>
    </location>
</feature>
<dbReference type="PIRSF" id="PIRSF037149">
    <property type="entry name" value="NirB"/>
    <property type="match status" value="1"/>
</dbReference>
<evidence type="ECO:0000256" key="7">
    <source>
        <dbReference type="ARBA" id="ARBA00012353"/>
    </source>
</evidence>
<dbReference type="Pfam" id="PF18267">
    <property type="entry name" value="Rubredoxin_C"/>
    <property type="match status" value="1"/>
</dbReference>
<sequence length="837" mass="88492">MNKKVVVIGHGMVGHRFVQVLRERDATDQWQITVLGEEVDAAYDRVALSSYIDSWDRDTLALTGNDYADDPMVTLHLGDRVVGVDRAAQTVTTEAGIVLDYDALVMATGSYPFVPPVPGGDAEGCFVYRTMDDLDAIKAAADKSPGSAGVVIGGGLLGLEAANALRLMGLAPHVVELNPRLMHLQVDEGGGALLNRLVTDLGLTVHTSVSTKAIETTEDGTLSIELSDGSTIEASVLVFSAGIRPRDELARECGLELAERGGIFTDIGCQTSDLHIYAIGEVAAIEGRCYGLVAPGYTTAEIVADRLLGGSAEFPGADLSTKLKLLGVDVASFGDAHATAEGALEVVFNDATKGTYAKLVVSDDARTLLGGILVGDASAYGTLRPMLGRELPADPASLITPAGAEIGVGALPDDAQICSCNAVTKGAICSAICDGATDVPALKAATCAGTSCGSCIPMLKQILAAQGVEQSKALCEHFTQSRAELFQVVQVTGIRTFSELIAKHGSGTGCDICKPTVASILASTSSDHILEGEQAALQDTNDHFLANMQKNGTYSVVPRLPGGEVTPEKLIVIGEVAKEFGLYTKITGGQRIDLFGARVEQLPLIWKRLIDAGMESGQAYGKSLRTVKSCVGSTWCRYGVQDSVGMAVELELRYRGLRSPHKLKMGVSGCARECAEARGKDVGVIATENGWNLYVGGNGGATPAHAKLLAGDLDSETLIKYIDRYLMFYIRTADRLQRTAPWQEAIEGGLDHIRAVVCEDSLGIADELEAAMARHVEGYQDEWAAVLADQDKLRRFVSFVNAPEELDSTIAFDESGPRKVPVLLGTPGFRSATEPAT</sequence>
<evidence type="ECO:0000256" key="21">
    <source>
        <dbReference type="PIRNR" id="PIRNR037149"/>
    </source>
</evidence>
<evidence type="ECO:0000256" key="6">
    <source>
        <dbReference type="ARBA" id="ARBA00010429"/>
    </source>
</evidence>
<dbReference type="RefSeq" id="WP_070909596.1">
    <property type="nucleotide sequence ID" value="NZ_MLIC01000001.1"/>
</dbReference>
<evidence type="ECO:0000256" key="10">
    <source>
        <dbReference type="ARBA" id="ARBA00022630"/>
    </source>
</evidence>
<keyword evidence="9" id="KW-0349">Heme</keyword>
<evidence type="ECO:0000259" key="26">
    <source>
        <dbReference type="Pfam" id="PF18267"/>
    </source>
</evidence>
<comment type="similarity">
    <text evidence="6">Belongs to the nitrite and sulfite reductase 4Fe-4S domain family.</text>
</comment>
<reference evidence="27 28" key="1">
    <citation type="submission" date="2016-10" db="EMBL/GenBank/DDBJ databases">
        <title>Evaluation of Human, Animal and Environmental Mycobacterium chelonae Isolates by Core Genome Phylogenomic Analysis, Targeted Gene Comparison, and Anti-microbial Susceptibility Patterns: A Tale of Mistaken Identities.</title>
        <authorList>
            <person name="Fogelson S.B."/>
            <person name="Camus A.C."/>
            <person name="Lorenz W."/>
            <person name="Vasireddy R."/>
            <person name="Vasireddy S."/>
            <person name="Smith T."/>
            <person name="Brown-Elliott B.A."/>
            <person name="Wallace R.J.Jr."/>
            <person name="Hasan N.A."/>
            <person name="Reischl U."/>
            <person name="Sanchez S."/>
        </authorList>
    </citation>
    <scope>NUCLEOTIDE SEQUENCE [LARGE SCALE GENOMIC DNA]</scope>
    <source>
        <strain evidence="27 28">8528</strain>
    </source>
</reference>
<dbReference type="PANTHER" id="PTHR43809">
    <property type="entry name" value="NITRITE REDUCTASE (NADH) LARGE SUBUNIT"/>
    <property type="match status" value="1"/>
</dbReference>
<keyword evidence="11" id="KW-0001">2Fe-2S</keyword>
<dbReference type="InterPro" id="IPR052034">
    <property type="entry name" value="NasD-like"/>
</dbReference>
<keyword evidence="18 21" id="KW-0534">Nitrate assimilation</keyword>
<keyword evidence="13" id="KW-0883">Thioether bond</keyword>
<dbReference type="Pfam" id="PF01077">
    <property type="entry name" value="NIR_SIR"/>
    <property type="match status" value="1"/>
</dbReference>
<feature type="domain" description="FAD/NAD(P)-binding" evidence="25">
    <location>
        <begin position="3"/>
        <end position="283"/>
    </location>
</feature>
<evidence type="ECO:0000259" key="24">
    <source>
        <dbReference type="Pfam" id="PF04324"/>
    </source>
</evidence>
<keyword evidence="15" id="KW-0560">Oxidoreductase</keyword>
<dbReference type="InterPro" id="IPR016156">
    <property type="entry name" value="FAD/NAD-linked_Rdtase_dimer_sf"/>
</dbReference>
<keyword evidence="16" id="KW-0408">Iron</keyword>
<feature type="domain" description="Nitrite/sulphite reductase 4Fe-4S" evidence="22">
    <location>
        <begin position="621"/>
        <end position="760"/>
    </location>
</feature>
<dbReference type="InterPro" id="IPR036188">
    <property type="entry name" value="FAD/NAD-bd_sf"/>
</dbReference>
<dbReference type="InterPro" id="IPR036136">
    <property type="entry name" value="Nit/Sulf_reduc_fer-like_dom_sf"/>
</dbReference>
<gene>
    <name evidence="27" type="ORF">BKG73_03705</name>
</gene>
<dbReference type="Gene3D" id="3.50.50.60">
    <property type="entry name" value="FAD/NAD(P)-binding domain"/>
    <property type="match status" value="2"/>
</dbReference>
<dbReference type="InterPro" id="IPR041575">
    <property type="entry name" value="Rubredoxin_C"/>
</dbReference>
<dbReference type="InterPro" id="IPR023753">
    <property type="entry name" value="FAD/NAD-binding_dom"/>
</dbReference>
<evidence type="ECO:0000256" key="4">
    <source>
        <dbReference type="ARBA" id="ARBA00003247"/>
    </source>
</evidence>
<evidence type="ECO:0000256" key="17">
    <source>
        <dbReference type="ARBA" id="ARBA00023014"/>
    </source>
</evidence>
<evidence type="ECO:0000256" key="19">
    <source>
        <dbReference type="ARBA" id="ARBA00034078"/>
    </source>
</evidence>
<dbReference type="CDD" id="cd19944">
    <property type="entry name" value="NirB_Fer2_BFD-like_2"/>
    <property type="match status" value="1"/>
</dbReference>
<comment type="cofactor">
    <cofactor evidence="19">
        <name>[2Fe-2S] cluster</name>
        <dbReference type="ChEBI" id="CHEBI:190135"/>
    </cofactor>
</comment>